<evidence type="ECO:0000313" key="9">
    <source>
        <dbReference type="EMBL" id="KAB2929875.1"/>
    </source>
</evidence>
<dbReference type="GO" id="GO:0003774">
    <property type="term" value="F:cytoskeletal motor activity"/>
    <property type="evidence" value="ECO:0007669"/>
    <property type="project" value="InterPro"/>
</dbReference>
<accession>A0A833GY97</accession>
<dbReference type="InterPro" id="IPR000527">
    <property type="entry name" value="Flag_Lring"/>
</dbReference>
<evidence type="ECO:0000256" key="8">
    <source>
        <dbReference type="ARBA" id="ARBA00023237"/>
    </source>
</evidence>
<organism evidence="9 10">
    <name type="scientific">Leptonema illini</name>
    <dbReference type="NCBI Taxonomy" id="183"/>
    <lineage>
        <taxon>Bacteria</taxon>
        <taxon>Pseudomonadati</taxon>
        <taxon>Spirochaetota</taxon>
        <taxon>Spirochaetia</taxon>
        <taxon>Leptospirales</taxon>
        <taxon>Leptospiraceae</taxon>
        <taxon>Leptonema</taxon>
    </lineage>
</organism>
<evidence type="ECO:0000256" key="2">
    <source>
        <dbReference type="ARBA" id="ARBA00004117"/>
    </source>
</evidence>
<dbReference type="GO" id="GO:0009279">
    <property type="term" value="C:cell outer membrane"/>
    <property type="evidence" value="ECO:0007669"/>
    <property type="project" value="UniProtKB-SubCell"/>
</dbReference>
<comment type="caution">
    <text evidence="9">The sequence shown here is derived from an EMBL/GenBank/DDBJ whole genome shotgun (WGS) entry which is preliminary data.</text>
</comment>
<dbReference type="PANTHER" id="PTHR34933">
    <property type="entry name" value="FLAGELLAR L-RING PROTEIN"/>
    <property type="match status" value="1"/>
</dbReference>
<evidence type="ECO:0000256" key="4">
    <source>
        <dbReference type="ARBA" id="ARBA00006929"/>
    </source>
</evidence>
<keyword evidence="7" id="KW-0975">Bacterial flagellum</keyword>
<evidence type="ECO:0000256" key="3">
    <source>
        <dbReference type="ARBA" id="ARBA00004442"/>
    </source>
</evidence>
<dbReference type="AlphaFoldDB" id="A0A833GY97"/>
<dbReference type="GO" id="GO:0009427">
    <property type="term" value="C:bacterial-type flagellum basal body, distal rod, L ring"/>
    <property type="evidence" value="ECO:0007669"/>
    <property type="project" value="InterPro"/>
</dbReference>
<evidence type="ECO:0000256" key="1">
    <source>
        <dbReference type="ARBA" id="ARBA00002591"/>
    </source>
</evidence>
<name>A0A833GY97_9LEPT</name>
<dbReference type="Proteomes" id="UP000460298">
    <property type="component" value="Unassembled WGS sequence"/>
</dbReference>
<keyword evidence="6" id="KW-0472">Membrane</keyword>
<proteinExistence type="inferred from homology"/>
<comment type="similarity">
    <text evidence="4">Belongs to the FlgH family.</text>
</comment>
<dbReference type="Pfam" id="PF02107">
    <property type="entry name" value="FlgH"/>
    <property type="match status" value="1"/>
</dbReference>
<evidence type="ECO:0000256" key="5">
    <source>
        <dbReference type="ARBA" id="ARBA00022729"/>
    </source>
</evidence>
<evidence type="ECO:0000256" key="6">
    <source>
        <dbReference type="ARBA" id="ARBA00023136"/>
    </source>
</evidence>
<evidence type="ECO:0000256" key="7">
    <source>
        <dbReference type="ARBA" id="ARBA00023143"/>
    </source>
</evidence>
<comment type="function">
    <text evidence="1">Assembles around the rod to form the L-ring and probably protects the motor/basal body from shearing forces during rotation.</text>
</comment>
<evidence type="ECO:0000313" key="10">
    <source>
        <dbReference type="Proteomes" id="UP000460298"/>
    </source>
</evidence>
<sequence>MSDAFFSPVARFFLITLGFGLIGVVARSLFAEDLYNGANPYVQVEEIRIGDVIKLVVDEPVIIEYDYEADRDDHRTVKLAPDRQVFSFLPGADDDRSYVDKNRSKIRSRVRLRMHIGVRVTAIENGVVQFQGTRRLGYEQGRLEQQMQSTGFVSLRDIGRDRTVLSRNVADLHVVIVGRPNEQRENLPLKQEPGVNPGDPPVIKADMTDAEKQRLLIDYLNRLLGETGTVQP</sequence>
<evidence type="ECO:0008006" key="11">
    <source>
        <dbReference type="Google" id="ProtNLM"/>
    </source>
</evidence>
<dbReference type="PANTHER" id="PTHR34933:SF1">
    <property type="entry name" value="FLAGELLAR L-RING PROTEIN"/>
    <property type="match status" value="1"/>
</dbReference>
<dbReference type="GO" id="GO:0071973">
    <property type="term" value="P:bacterial-type flagellum-dependent cell motility"/>
    <property type="evidence" value="ECO:0007669"/>
    <property type="project" value="InterPro"/>
</dbReference>
<comment type="subcellular location">
    <subcellularLocation>
        <location evidence="2">Bacterial flagellum basal body</location>
    </subcellularLocation>
    <subcellularLocation>
        <location evidence="3">Cell outer membrane</location>
    </subcellularLocation>
</comment>
<gene>
    <name evidence="9" type="ORF">F9K24_18420</name>
</gene>
<reference evidence="9 10" key="1">
    <citation type="submission" date="2019-10" db="EMBL/GenBank/DDBJ databases">
        <title>Extracellular Electron Transfer in a Candidatus Methanoperedens spp. Enrichment Culture.</title>
        <authorList>
            <person name="Berger S."/>
            <person name="Rangel Shaw D."/>
            <person name="Berben T."/>
            <person name="In 'T Zandt M."/>
            <person name="Frank J."/>
            <person name="Reimann J."/>
            <person name="Jetten M.S.M."/>
            <person name="Welte C.U."/>
        </authorList>
    </citation>
    <scope>NUCLEOTIDE SEQUENCE [LARGE SCALE GENOMIC DNA]</scope>
    <source>
        <strain evidence="9">SB12</strain>
    </source>
</reference>
<keyword evidence="8" id="KW-0998">Cell outer membrane</keyword>
<dbReference type="EMBL" id="WBUI01000025">
    <property type="protein sequence ID" value="KAB2929875.1"/>
    <property type="molecule type" value="Genomic_DNA"/>
</dbReference>
<keyword evidence="5" id="KW-0732">Signal</keyword>
<protein>
    <recommendedName>
        <fullName evidence="11">Flagellar biosynthesis protein FlgH</fullName>
    </recommendedName>
</protein>